<sequence>MTRSALLAVVVAALAGPVQAQAVPEPQELLALTFYHQQQDEASVRAELQRLQILYPDWQPPADLSRLGQTAPGSEIDTIYRQIGARQFDAARATIAEARSAFPGWEPPADMLDLLATSEGQVLLDAALSEGDLSRALALVGERPGLLRCDRINNAWRIAELQEAGGMSDVALGTYRAVLGACVDSADIIATLEKASALATPEDLRSLFSQVTARLPEMAEPLAPVRTRLLGDAPPAASTAGPASPSASPSEPSATASGPTAPAPRPVSPAAPAAPAPQGASGTAIYQQAWQTYNMDRPMEAIAQFEAALRGRLDATQRRDAQYGIALAYLKLGMTDSAARLAAIHDLTRDQRVDLERQILDQRGVAAYQRRDYRRAIEFFDAIEALTGTLRRDLDVLRAYAYFNSQQHERARREFTRLHNELATAETRRALSALE</sequence>
<gene>
    <name evidence="3" type="ORF">ACFQXB_10370</name>
</gene>
<proteinExistence type="predicted"/>
<dbReference type="SUPFAM" id="SSF48452">
    <property type="entry name" value="TPR-like"/>
    <property type="match status" value="2"/>
</dbReference>
<dbReference type="RefSeq" id="WP_377403094.1">
    <property type="nucleotide sequence ID" value="NZ_JBHTFQ010000005.1"/>
</dbReference>
<feature type="region of interest" description="Disordered" evidence="1">
    <location>
        <begin position="231"/>
        <end position="280"/>
    </location>
</feature>
<evidence type="ECO:0000313" key="3">
    <source>
        <dbReference type="EMBL" id="MFC7704596.1"/>
    </source>
</evidence>
<reference evidence="4" key="1">
    <citation type="journal article" date="2019" name="Int. J. Syst. Evol. Microbiol.">
        <title>The Global Catalogue of Microorganisms (GCM) 10K type strain sequencing project: providing services to taxonomists for standard genome sequencing and annotation.</title>
        <authorList>
            <consortium name="The Broad Institute Genomics Platform"/>
            <consortium name="The Broad Institute Genome Sequencing Center for Infectious Disease"/>
            <person name="Wu L."/>
            <person name="Ma J."/>
        </authorList>
    </citation>
    <scope>NUCLEOTIDE SEQUENCE [LARGE SCALE GENOMIC DNA]</scope>
    <source>
        <strain evidence="4">CGMCC 1.12750</strain>
    </source>
</reference>
<feature type="compositionally biased region" description="Pro residues" evidence="1">
    <location>
        <begin position="261"/>
        <end position="275"/>
    </location>
</feature>
<evidence type="ECO:0000256" key="2">
    <source>
        <dbReference type="SAM" id="SignalP"/>
    </source>
</evidence>
<evidence type="ECO:0008006" key="5">
    <source>
        <dbReference type="Google" id="ProtNLM"/>
    </source>
</evidence>
<name>A0ABW2UKS7_9RHOB</name>
<evidence type="ECO:0000256" key="1">
    <source>
        <dbReference type="SAM" id="MobiDB-lite"/>
    </source>
</evidence>
<protein>
    <recommendedName>
        <fullName evidence="5">Tetratricopeptide repeat protein</fullName>
    </recommendedName>
</protein>
<feature type="signal peptide" evidence="2">
    <location>
        <begin position="1"/>
        <end position="20"/>
    </location>
</feature>
<dbReference type="Proteomes" id="UP001596516">
    <property type="component" value="Unassembled WGS sequence"/>
</dbReference>
<feature type="compositionally biased region" description="Low complexity" evidence="1">
    <location>
        <begin position="233"/>
        <end position="260"/>
    </location>
</feature>
<keyword evidence="2" id="KW-0732">Signal</keyword>
<organism evidence="3 4">
    <name type="scientific">Plastorhodobacter daqingensis</name>
    <dbReference type="NCBI Taxonomy" id="1387281"/>
    <lineage>
        <taxon>Bacteria</taxon>
        <taxon>Pseudomonadati</taxon>
        <taxon>Pseudomonadota</taxon>
        <taxon>Alphaproteobacteria</taxon>
        <taxon>Rhodobacterales</taxon>
        <taxon>Paracoccaceae</taxon>
        <taxon>Plastorhodobacter</taxon>
    </lineage>
</organism>
<comment type="caution">
    <text evidence="3">The sequence shown here is derived from an EMBL/GenBank/DDBJ whole genome shotgun (WGS) entry which is preliminary data.</text>
</comment>
<accession>A0ABW2UKS7</accession>
<dbReference type="Gene3D" id="1.25.40.10">
    <property type="entry name" value="Tetratricopeptide repeat domain"/>
    <property type="match status" value="1"/>
</dbReference>
<evidence type="ECO:0000313" key="4">
    <source>
        <dbReference type="Proteomes" id="UP001596516"/>
    </source>
</evidence>
<dbReference type="EMBL" id="JBHTFQ010000005">
    <property type="protein sequence ID" value="MFC7704596.1"/>
    <property type="molecule type" value="Genomic_DNA"/>
</dbReference>
<keyword evidence="4" id="KW-1185">Reference proteome</keyword>
<dbReference type="InterPro" id="IPR011990">
    <property type="entry name" value="TPR-like_helical_dom_sf"/>
</dbReference>
<feature type="chain" id="PRO_5047186766" description="Tetratricopeptide repeat protein" evidence="2">
    <location>
        <begin position="21"/>
        <end position="435"/>
    </location>
</feature>